<dbReference type="InterPro" id="IPR050855">
    <property type="entry name" value="NDM-1-like"/>
</dbReference>
<dbReference type="InterPro" id="IPR036866">
    <property type="entry name" value="RibonucZ/Hydroxyglut_hydro"/>
</dbReference>
<dbReference type="PANTHER" id="PTHR42951:SF15">
    <property type="entry name" value="METALLO-BETA-LACTAMASE SUPERFAMILY PROTEIN"/>
    <property type="match status" value="1"/>
</dbReference>
<protein>
    <submittedName>
        <fullName evidence="2">Putative beta-lactamase-like protein</fullName>
    </submittedName>
</protein>
<dbReference type="AlphaFoldDB" id="A0A069A367"/>
<dbReference type="Pfam" id="PF00753">
    <property type="entry name" value="Lactamase_B"/>
    <property type="match status" value="1"/>
</dbReference>
<dbReference type="EMBL" id="LK932474">
    <property type="protein sequence ID" value="CDS83843.1"/>
    <property type="molecule type" value="Genomic_DNA"/>
</dbReference>
<dbReference type="PANTHER" id="PTHR42951">
    <property type="entry name" value="METALLO-BETA-LACTAMASE DOMAIN-CONTAINING"/>
    <property type="match status" value="1"/>
</dbReference>
<dbReference type="SMART" id="SM00849">
    <property type="entry name" value="Lactamase_B"/>
    <property type="match status" value="1"/>
</dbReference>
<evidence type="ECO:0000259" key="1">
    <source>
        <dbReference type="SMART" id="SM00849"/>
    </source>
</evidence>
<evidence type="ECO:0000313" key="3">
    <source>
        <dbReference type="EMBL" id="CDS83951.1"/>
    </source>
</evidence>
<feature type="domain" description="Metallo-beta-lactamase" evidence="1">
    <location>
        <begin position="22"/>
        <end position="226"/>
    </location>
</feature>
<sequence>MNLAKGLDVLKISSNVFSEDKVMYIPVIYTEDDATLIDTGLPGQGDLIIDALNKSNTSFDRLKNIIITHHDIDHIGNINYLREKSKNNIKVYAYKSEISYITGEETPFKLYMLEQMVDKIDDKMLSMLNVMGLGFKSSYTKVDVSLDNHEKLNLGEEIEVIHTGGHTRGHICLYLKESKVLIAGDLLQVENGELKPVDVMHSNKQELKDAIKNISNYDIETIVFSHGGLYQRNIIETLKNLIIE</sequence>
<dbReference type="CDD" id="cd07721">
    <property type="entry name" value="yflN-like_MBL-fold"/>
    <property type="match status" value="1"/>
</dbReference>
<evidence type="ECO:0000313" key="4">
    <source>
        <dbReference type="EMBL" id="CDT46470.1"/>
    </source>
</evidence>
<name>A0A069A367_CLODI</name>
<accession>A0A069A367</accession>
<dbReference type="EMBL" id="LK932358">
    <property type="protein sequence ID" value="CDS83951.1"/>
    <property type="molecule type" value="Genomic_DNA"/>
</dbReference>
<reference evidence="2" key="1">
    <citation type="submission" date="2014-07" db="EMBL/GenBank/DDBJ databases">
        <authorList>
            <person name="Monot Marc"/>
        </authorList>
    </citation>
    <scope>NUCLEOTIDE SEQUENCE</scope>
    <source>
        <strain evidence="4">7032989</strain>
        <strain evidence="3">7032994</strain>
    </source>
</reference>
<dbReference type="EMBL" id="LK933171">
    <property type="protein sequence ID" value="CDT46470.1"/>
    <property type="molecule type" value="Genomic_DNA"/>
</dbReference>
<evidence type="ECO:0000313" key="2">
    <source>
        <dbReference type="EMBL" id="CDS83843.1"/>
    </source>
</evidence>
<dbReference type="InterPro" id="IPR001279">
    <property type="entry name" value="Metallo-B-lactamas"/>
</dbReference>
<proteinExistence type="predicted"/>
<gene>
    <name evidence="4" type="ORF">BN1095_490017</name>
    <name evidence="2" type="ORF">BN1096_240027</name>
    <name evidence="3" type="ORF">BN1097_230026</name>
</gene>
<dbReference type="Gene3D" id="3.60.15.10">
    <property type="entry name" value="Ribonuclease Z/Hydroxyacylglutathione hydrolase-like"/>
    <property type="match status" value="1"/>
</dbReference>
<dbReference type="RefSeq" id="WP_021366244.1">
    <property type="nucleotide sequence ID" value="NZ_BBYB01000015.1"/>
</dbReference>
<dbReference type="SUPFAM" id="SSF56281">
    <property type="entry name" value="Metallo-hydrolase/oxidoreductase"/>
    <property type="match status" value="1"/>
</dbReference>
<organism evidence="2">
    <name type="scientific">Clostridioides difficile</name>
    <name type="common">Peptoclostridium difficile</name>
    <dbReference type="NCBI Taxonomy" id="1496"/>
    <lineage>
        <taxon>Bacteria</taxon>
        <taxon>Bacillati</taxon>
        <taxon>Bacillota</taxon>
        <taxon>Clostridia</taxon>
        <taxon>Peptostreptococcales</taxon>
        <taxon>Peptostreptococcaceae</taxon>
        <taxon>Clostridioides</taxon>
    </lineage>
</organism>